<dbReference type="GO" id="GO:0009231">
    <property type="term" value="P:riboflavin biosynthetic process"/>
    <property type="evidence" value="ECO:0007669"/>
    <property type="project" value="InterPro"/>
</dbReference>
<evidence type="ECO:0000256" key="6">
    <source>
        <dbReference type="ARBA" id="ARBA00022679"/>
    </source>
</evidence>
<keyword evidence="4 15" id="KW-0285">Flavoprotein</keyword>
<dbReference type="InterPro" id="IPR015864">
    <property type="entry name" value="FAD_synthase"/>
</dbReference>
<gene>
    <name evidence="17" type="ORF">COX41_06460</name>
</gene>
<dbReference type="NCBIfam" id="TIGR00125">
    <property type="entry name" value="cyt_tran_rel"/>
    <property type="match status" value="1"/>
</dbReference>
<dbReference type="InterPro" id="IPR023465">
    <property type="entry name" value="Riboflavin_kinase_dom_sf"/>
</dbReference>
<feature type="domain" description="Riboflavin kinase" evidence="16">
    <location>
        <begin position="175"/>
        <end position="300"/>
    </location>
</feature>
<evidence type="ECO:0000259" key="16">
    <source>
        <dbReference type="SMART" id="SM00904"/>
    </source>
</evidence>
<dbReference type="GO" id="GO:0006747">
    <property type="term" value="P:FAD biosynthetic process"/>
    <property type="evidence" value="ECO:0007669"/>
    <property type="project" value="UniProtKB-UniRule"/>
</dbReference>
<evidence type="ECO:0000256" key="3">
    <source>
        <dbReference type="ARBA" id="ARBA00005201"/>
    </source>
</evidence>
<evidence type="ECO:0000256" key="1">
    <source>
        <dbReference type="ARBA" id="ARBA00002121"/>
    </source>
</evidence>
<dbReference type="PIRSF" id="PIRSF004491">
    <property type="entry name" value="FAD_Synth"/>
    <property type="match status" value="1"/>
</dbReference>
<keyword evidence="7 15" id="KW-0548">Nucleotidyltransferase</keyword>
<dbReference type="GO" id="GO:0003919">
    <property type="term" value="F:FMN adenylyltransferase activity"/>
    <property type="evidence" value="ECO:0007669"/>
    <property type="project" value="UniProtKB-UniRule"/>
</dbReference>
<dbReference type="NCBIfam" id="TIGR00083">
    <property type="entry name" value="ribF"/>
    <property type="match status" value="1"/>
</dbReference>
<evidence type="ECO:0000256" key="9">
    <source>
        <dbReference type="ARBA" id="ARBA00022777"/>
    </source>
</evidence>
<keyword evidence="8 15" id="KW-0547">Nucleotide-binding</keyword>
<comment type="pathway">
    <text evidence="3 15">Cofactor biosynthesis; FMN biosynthesis; FMN from riboflavin (ATP route): step 1/1.</text>
</comment>
<dbReference type="InterPro" id="IPR002606">
    <property type="entry name" value="Riboflavin_kinase_bac"/>
</dbReference>
<dbReference type="EC" id="2.7.7.2" evidence="15"/>
<dbReference type="PANTHER" id="PTHR22749">
    <property type="entry name" value="RIBOFLAVIN KINASE/FMN ADENYLYLTRANSFERASE"/>
    <property type="match status" value="1"/>
</dbReference>
<evidence type="ECO:0000256" key="13">
    <source>
        <dbReference type="ARBA" id="ARBA00047880"/>
    </source>
</evidence>
<dbReference type="GO" id="GO:0009398">
    <property type="term" value="P:FMN biosynthetic process"/>
    <property type="evidence" value="ECO:0007669"/>
    <property type="project" value="UniProtKB-UniRule"/>
</dbReference>
<evidence type="ECO:0000256" key="12">
    <source>
        <dbReference type="ARBA" id="ARBA00023268"/>
    </source>
</evidence>
<protein>
    <recommendedName>
        <fullName evidence="15">Riboflavin biosynthesis protein</fullName>
    </recommendedName>
    <domain>
        <recommendedName>
            <fullName evidence="15">Riboflavin kinase</fullName>
            <ecNumber evidence="15">2.7.1.26</ecNumber>
        </recommendedName>
        <alternativeName>
            <fullName evidence="15">Flavokinase</fullName>
        </alternativeName>
    </domain>
    <domain>
        <recommendedName>
            <fullName evidence="15">FMN adenylyltransferase</fullName>
            <ecNumber evidence="15">2.7.7.2</ecNumber>
        </recommendedName>
        <alternativeName>
            <fullName evidence="15">FAD pyrophosphorylase</fullName>
        </alternativeName>
        <alternativeName>
            <fullName evidence="15">FAD synthase</fullName>
        </alternativeName>
    </domain>
</protein>
<comment type="function">
    <text evidence="1">Catalyzes the phosphorylation of riboflavin to FMN followed by the adenylation of FMN to FAD.</text>
</comment>
<proteinExistence type="inferred from homology"/>
<dbReference type="GO" id="GO:0005524">
    <property type="term" value="F:ATP binding"/>
    <property type="evidence" value="ECO:0007669"/>
    <property type="project" value="UniProtKB-UniRule"/>
</dbReference>
<dbReference type="Pfam" id="PF06574">
    <property type="entry name" value="FAD_syn"/>
    <property type="match status" value="1"/>
</dbReference>
<dbReference type="InterPro" id="IPR014729">
    <property type="entry name" value="Rossmann-like_a/b/a_fold"/>
</dbReference>
<dbReference type="InterPro" id="IPR015865">
    <property type="entry name" value="Riboflavin_kinase_bac/euk"/>
</dbReference>
<dbReference type="FunFam" id="3.40.50.620:FF:000021">
    <property type="entry name" value="Riboflavin biosynthesis protein"/>
    <property type="match status" value="1"/>
</dbReference>
<dbReference type="GO" id="GO:0008531">
    <property type="term" value="F:riboflavin kinase activity"/>
    <property type="evidence" value="ECO:0007669"/>
    <property type="project" value="UniProtKB-UniRule"/>
</dbReference>
<dbReference type="Gene3D" id="3.40.50.620">
    <property type="entry name" value="HUPs"/>
    <property type="match status" value="1"/>
</dbReference>
<dbReference type="Gene3D" id="2.40.30.30">
    <property type="entry name" value="Riboflavin kinase-like"/>
    <property type="match status" value="1"/>
</dbReference>
<dbReference type="EMBL" id="PCRK01000167">
    <property type="protein sequence ID" value="PIP18766.1"/>
    <property type="molecule type" value="Genomic_DNA"/>
</dbReference>
<accession>A0A2G9YHR7</accession>
<comment type="catalytic activity">
    <reaction evidence="14 15">
        <text>FMN + ATP + H(+) = FAD + diphosphate</text>
        <dbReference type="Rhea" id="RHEA:17237"/>
        <dbReference type="ChEBI" id="CHEBI:15378"/>
        <dbReference type="ChEBI" id="CHEBI:30616"/>
        <dbReference type="ChEBI" id="CHEBI:33019"/>
        <dbReference type="ChEBI" id="CHEBI:57692"/>
        <dbReference type="ChEBI" id="CHEBI:58210"/>
        <dbReference type="EC" id="2.7.7.2"/>
    </reaction>
</comment>
<comment type="similarity">
    <text evidence="15">Belongs to the ribF family.</text>
</comment>
<keyword evidence="12" id="KW-0511">Multifunctional enzyme</keyword>
<dbReference type="Proteomes" id="UP000231292">
    <property type="component" value="Unassembled WGS sequence"/>
</dbReference>
<reference evidence="17 18" key="1">
    <citation type="submission" date="2017-09" db="EMBL/GenBank/DDBJ databases">
        <title>Depth-based differentiation of microbial function through sediment-hosted aquifers and enrichment of novel symbionts in the deep terrestrial subsurface.</title>
        <authorList>
            <person name="Probst A.J."/>
            <person name="Ladd B."/>
            <person name="Jarett J.K."/>
            <person name="Geller-Mcgrath D.E."/>
            <person name="Sieber C.M."/>
            <person name="Emerson J.B."/>
            <person name="Anantharaman K."/>
            <person name="Thomas B.C."/>
            <person name="Malmstrom R."/>
            <person name="Stieglmeier M."/>
            <person name="Klingl A."/>
            <person name="Woyke T."/>
            <person name="Ryan C.M."/>
            <person name="Banfield J.F."/>
        </authorList>
    </citation>
    <scope>NUCLEOTIDE SEQUENCE [LARGE SCALE GENOMIC DNA]</scope>
    <source>
        <strain evidence="17">CG23_combo_of_CG06-09_8_20_14_all_41_10</strain>
    </source>
</reference>
<keyword evidence="6 15" id="KW-0808">Transferase</keyword>
<evidence type="ECO:0000256" key="7">
    <source>
        <dbReference type="ARBA" id="ARBA00022695"/>
    </source>
</evidence>
<dbReference type="SUPFAM" id="SSF52374">
    <property type="entry name" value="Nucleotidylyl transferase"/>
    <property type="match status" value="1"/>
</dbReference>
<evidence type="ECO:0000256" key="2">
    <source>
        <dbReference type="ARBA" id="ARBA00004726"/>
    </source>
</evidence>
<evidence type="ECO:0000256" key="15">
    <source>
        <dbReference type="PIRNR" id="PIRNR004491"/>
    </source>
</evidence>
<comment type="pathway">
    <text evidence="2 15">Cofactor biosynthesis; FAD biosynthesis; FAD from FMN: step 1/1.</text>
</comment>
<dbReference type="UniPathway" id="UPA00277">
    <property type="reaction ID" value="UER00407"/>
</dbReference>
<dbReference type="UniPathway" id="UPA00276">
    <property type="reaction ID" value="UER00406"/>
</dbReference>
<evidence type="ECO:0000313" key="18">
    <source>
        <dbReference type="Proteomes" id="UP000231292"/>
    </source>
</evidence>
<keyword evidence="9 15" id="KW-0418">Kinase</keyword>
<evidence type="ECO:0000256" key="4">
    <source>
        <dbReference type="ARBA" id="ARBA00022630"/>
    </source>
</evidence>
<keyword evidence="5 15" id="KW-0288">FMN</keyword>
<organism evidence="17 18">
    <name type="scientific">Candidatus Sherwoodlollariibacterium unditelluris</name>
    <dbReference type="NCBI Taxonomy" id="1974757"/>
    <lineage>
        <taxon>Bacteria</taxon>
        <taxon>Pseudomonadati</taxon>
        <taxon>Candidatus Omnitrophota</taxon>
        <taxon>Candidatus Sherwoodlollariibacterium</taxon>
    </lineage>
</organism>
<dbReference type="InterPro" id="IPR023468">
    <property type="entry name" value="Riboflavin_kinase"/>
</dbReference>
<evidence type="ECO:0000256" key="14">
    <source>
        <dbReference type="ARBA" id="ARBA00049494"/>
    </source>
</evidence>
<keyword evidence="11 15" id="KW-0067">ATP-binding</keyword>
<dbReference type="EC" id="2.7.1.26" evidence="15"/>
<evidence type="ECO:0000256" key="11">
    <source>
        <dbReference type="ARBA" id="ARBA00022840"/>
    </source>
</evidence>
<dbReference type="SMART" id="SM00904">
    <property type="entry name" value="Flavokinase"/>
    <property type="match status" value="1"/>
</dbReference>
<dbReference type="AlphaFoldDB" id="A0A2G9YHR7"/>
<evidence type="ECO:0000256" key="8">
    <source>
        <dbReference type="ARBA" id="ARBA00022741"/>
    </source>
</evidence>
<evidence type="ECO:0000313" key="17">
    <source>
        <dbReference type="EMBL" id="PIP18766.1"/>
    </source>
</evidence>
<dbReference type="InterPro" id="IPR004821">
    <property type="entry name" value="Cyt_trans-like"/>
</dbReference>
<evidence type="ECO:0000256" key="10">
    <source>
        <dbReference type="ARBA" id="ARBA00022827"/>
    </source>
</evidence>
<dbReference type="Pfam" id="PF01687">
    <property type="entry name" value="Flavokinase"/>
    <property type="match status" value="1"/>
</dbReference>
<comment type="catalytic activity">
    <reaction evidence="13 15">
        <text>riboflavin + ATP = FMN + ADP + H(+)</text>
        <dbReference type="Rhea" id="RHEA:14357"/>
        <dbReference type="ChEBI" id="CHEBI:15378"/>
        <dbReference type="ChEBI" id="CHEBI:30616"/>
        <dbReference type="ChEBI" id="CHEBI:57986"/>
        <dbReference type="ChEBI" id="CHEBI:58210"/>
        <dbReference type="ChEBI" id="CHEBI:456216"/>
        <dbReference type="EC" id="2.7.1.26"/>
    </reaction>
</comment>
<dbReference type="NCBIfam" id="NF004162">
    <property type="entry name" value="PRK05627.1-5"/>
    <property type="match status" value="1"/>
</dbReference>
<dbReference type="SUPFAM" id="SSF82114">
    <property type="entry name" value="Riboflavin kinase-like"/>
    <property type="match status" value="1"/>
</dbReference>
<dbReference type="CDD" id="cd02064">
    <property type="entry name" value="FAD_synthetase_N"/>
    <property type="match status" value="1"/>
</dbReference>
<name>A0A2G9YHR7_9BACT</name>
<dbReference type="PANTHER" id="PTHR22749:SF6">
    <property type="entry name" value="RIBOFLAVIN KINASE"/>
    <property type="match status" value="1"/>
</dbReference>
<sequence>MKIIYGVNKIKKFKKPVAAIGVFDGVHRGHKEILESAVRKAREIKGTSIAVTFWPHPQKEESVYSLEHRLRLIAELGIDVCVVINFSRHFARIKAQDFIKDILVDKICAEYIYVGRNFKFGKNTGGNLALLNNLGKIYGFKVRSLNIIKARGRPISSTLIRSLIRRGKIEEAQRLLCRPVSILGTVIKGTALGRILGFPTANIDPHQEVIPAAGIYAVRIILGHNKLKGACYIGTRPTIGRENKRTNVEAHIFNFNKNIYGKYLEIQFVKRIRLDKKFANLTSLSKQIRKDVSTVKKILN</sequence>
<comment type="caution">
    <text evidence="17">The sequence shown here is derived from an EMBL/GenBank/DDBJ whole genome shotgun (WGS) entry which is preliminary data.</text>
</comment>
<keyword evidence="10 15" id="KW-0274">FAD</keyword>
<evidence type="ECO:0000256" key="5">
    <source>
        <dbReference type="ARBA" id="ARBA00022643"/>
    </source>
</evidence>